<dbReference type="RefSeq" id="WP_260559038.1">
    <property type="nucleotide sequence ID" value="NZ_BAABEC010000059.1"/>
</dbReference>
<organism evidence="1 2">
    <name type="scientific">Deinococcus rubellus</name>
    <dbReference type="NCBI Taxonomy" id="1889240"/>
    <lineage>
        <taxon>Bacteria</taxon>
        <taxon>Thermotogati</taxon>
        <taxon>Deinococcota</taxon>
        <taxon>Deinococci</taxon>
        <taxon>Deinococcales</taxon>
        <taxon>Deinococcaceae</taxon>
        <taxon>Deinococcus</taxon>
    </lineage>
</organism>
<sequence length="93" mass="10079">MTTLAETYNGFEIYQTNSRLACGWFVAGLRRPCRSLAHGKQIVDAHLSAKASQPQGVSIVAVMDGGNMLSAGECRNRIERQRGVWAGRKAAGQ</sequence>
<evidence type="ECO:0000313" key="1">
    <source>
        <dbReference type="EMBL" id="UWX62743.1"/>
    </source>
</evidence>
<accession>A0ABY5YD54</accession>
<dbReference type="EMBL" id="CP104213">
    <property type="protein sequence ID" value="UWX62743.1"/>
    <property type="molecule type" value="Genomic_DNA"/>
</dbReference>
<protein>
    <submittedName>
        <fullName evidence="1">Uncharacterized protein</fullName>
    </submittedName>
</protein>
<name>A0ABY5YD54_9DEIO</name>
<reference evidence="1" key="1">
    <citation type="submission" date="2022-09" db="EMBL/GenBank/DDBJ databases">
        <title>genome sequence of Deinococcus rubellus.</title>
        <authorList>
            <person name="Srinivasan S."/>
        </authorList>
    </citation>
    <scope>NUCLEOTIDE SEQUENCE</scope>
    <source>
        <strain evidence="1">Ant6</strain>
    </source>
</reference>
<proteinExistence type="predicted"/>
<keyword evidence="2" id="KW-1185">Reference proteome</keyword>
<dbReference type="Proteomes" id="UP001060261">
    <property type="component" value="Chromosome"/>
</dbReference>
<gene>
    <name evidence="1" type="ORF">N0D28_08150</name>
</gene>
<evidence type="ECO:0000313" key="2">
    <source>
        <dbReference type="Proteomes" id="UP001060261"/>
    </source>
</evidence>